<dbReference type="Gene3D" id="3.30.420.10">
    <property type="entry name" value="Ribonuclease H-like superfamily/Ribonuclease H"/>
    <property type="match status" value="1"/>
</dbReference>
<evidence type="ECO:0000256" key="16">
    <source>
        <dbReference type="RuleBase" id="RU003515"/>
    </source>
</evidence>
<evidence type="ECO:0000256" key="9">
    <source>
        <dbReference type="ARBA" id="ARBA00022722"/>
    </source>
</evidence>
<dbReference type="GO" id="GO:0006298">
    <property type="term" value="P:mismatch repair"/>
    <property type="evidence" value="ECO:0007669"/>
    <property type="project" value="TreeGrafter"/>
</dbReference>
<dbReference type="InterPro" id="IPR036397">
    <property type="entry name" value="RNaseH_sf"/>
</dbReference>
<comment type="catalytic activity">
    <reaction evidence="1 14 15 16">
        <text>Endonucleolytic cleavage to 5'-phosphomonoester.</text>
        <dbReference type="EC" id="3.1.26.4"/>
    </reaction>
</comment>
<keyword evidence="8 14" id="KW-0963">Cytoplasm</keyword>
<evidence type="ECO:0000256" key="5">
    <source>
        <dbReference type="ARBA" id="ARBA00007383"/>
    </source>
</evidence>
<feature type="compositionally biased region" description="Basic and acidic residues" evidence="17">
    <location>
        <begin position="231"/>
        <end position="245"/>
    </location>
</feature>
<evidence type="ECO:0000256" key="17">
    <source>
        <dbReference type="SAM" id="MobiDB-lite"/>
    </source>
</evidence>
<evidence type="ECO:0000259" key="18">
    <source>
        <dbReference type="PROSITE" id="PS51975"/>
    </source>
</evidence>
<evidence type="ECO:0000256" key="12">
    <source>
        <dbReference type="ARBA" id="ARBA00022801"/>
    </source>
</evidence>
<comment type="cofactor">
    <cofactor evidence="14 15">
        <name>Mn(2+)</name>
        <dbReference type="ChEBI" id="CHEBI:29035"/>
    </cofactor>
    <cofactor evidence="14 15">
        <name>Mg(2+)</name>
        <dbReference type="ChEBI" id="CHEBI:18420"/>
    </cofactor>
    <text evidence="14 15">Manganese or magnesium. Binds 1 divalent metal ion per monomer in the absence of substrate. May bind a second metal ion after substrate binding.</text>
</comment>
<keyword evidence="9 14" id="KW-0540">Nuclease</keyword>
<dbReference type="SUPFAM" id="SSF53098">
    <property type="entry name" value="Ribonuclease H-like"/>
    <property type="match status" value="1"/>
</dbReference>
<dbReference type="Pfam" id="PF01351">
    <property type="entry name" value="RNase_HII"/>
    <property type="match status" value="2"/>
</dbReference>
<dbReference type="InterPro" id="IPR001352">
    <property type="entry name" value="RNase_HII/HIII"/>
</dbReference>
<keyword evidence="11 14" id="KW-0255">Endonuclease</keyword>
<dbReference type="Proteomes" id="UP000008366">
    <property type="component" value="Unassembled WGS sequence"/>
</dbReference>
<reference evidence="19 20" key="1">
    <citation type="submission" date="2012-08" db="EMBL/GenBank/DDBJ databases">
        <title>Whole genome shotgun sequence of Kineosphaera limosa NBRC 100340.</title>
        <authorList>
            <person name="Yoshida I."/>
            <person name="Isaki S."/>
            <person name="Hosoyama A."/>
            <person name="Tsuchikane K."/>
            <person name="Katsumata H."/>
            <person name="Ando Y."/>
            <person name="Ohji S."/>
            <person name="Hamada M."/>
            <person name="Tamura T."/>
            <person name="Yamazoe A."/>
            <person name="Yamazaki S."/>
            <person name="Fujita N."/>
        </authorList>
    </citation>
    <scope>NUCLEOTIDE SEQUENCE [LARGE SCALE GENOMIC DNA]</scope>
    <source>
        <strain evidence="19 20">NBRC 100340</strain>
    </source>
</reference>
<feature type="domain" description="RNase H type-2" evidence="18">
    <location>
        <begin position="1"/>
        <end position="233"/>
    </location>
</feature>
<evidence type="ECO:0000313" key="20">
    <source>
        <dbReference type="Proteomes" id="UP000008366"/>
    </source>
</evidence>
<accession>K6WR71</accession>
<comment type="subcellular location">
    <subcellularLocation>
        <location evidence="4 14">Cytoplasm</location>
    </subcellularLocation>
</comment>
<dbReference type="GO" id="GO:0003723">
    <property type="term" value="F:RNA binding"/>
    <property type="evidence" value="ECO:0007669"/>
    <property type="project" value="UniProtKB-UniRule"/>
</dbReference>
<evidence type="ECO:0000256" key="2">
    <source>
        <dbReference type="ARBA" id="ARBA00001946"/>
    </source>
</evidence>
<dbReference type="InterPro" id="IPR024567">
    <property type="entry name" value="RNase_HII/HIII_dom"/>
</dbReference>
<evidence type="ECO:0000256" key="13">
    <source>
        <dbReference type="ARBA" id="ARBA00023211"/>
    </source>
</evidence>
<dbReference type="EC" id="3.1.26.4" evidence="6 14"/>
<comment type="function">
    <text evidence="3 14 16">Endonuclease that specifically degrades the RNA of RNA-DNA hybrids.</text>
</comment>
<evidence type="ECO:0000256" key="3">
    <source>
        <dbReference type="ARBA" id="ARBA00004065"/>
    </source>
</evidence>
<dbReference type="GO" id="GO:0043137">
    <property type="term" value="P:DNA replication, removal of RNA primer"/>
    <property type="evidence" value="ECO:0007669"/>
    <property type="project" value="TreeGrafter"/>
</dbReference>
<dbReference type="AlphaFoldDB" id="K6WR71"/>
<dbReference type="STRING" id="1184609.KILIM_007_00400"/>
<evidence type="ECO:0000256" key="15">
    <source>
        <dbReference type="PROSITE-ProRule" id="PRU01319"/>
    </source>
</evidence>
<organism evidence="19 20">
    <name type="scientific">Kineosphaera limosa NBRC 100340</name>
    <dbReference type="NCBI Taxonomy" id="1184609"/>
    <lineage>
        <taxon>Bacteria</taxon>
        <taxon>Bacillati</taxon>
        <taxon>Actinomycetota</taxon>
        <taxon>Actinomycetes</taxon>
        <taxon>Micrococcales</taxon>
        <taxon>Dermatophilaceae</taxon>
        <taxon>Kineosphaera</taxon>
    </lineage>
</organism>
<dbReference type="RefSeq" id="WP_006591135.1">
    <property type="nucleotide sequence ID" value="NZ_BAHD01000007.1"/>
</dbReference>
<keyword evidence="12 14" id="KW-0378">Hydrolase</keyword>
<gene>
    <name evidence="14 19" type="primary">rnhB</name>
    <name evidence="19" type="ORF">KILIM_007_00400</name>
</gene>
<protein>
    <recommendedName>
        <fullName evidence="7 14">Ribonuclease HII</fullName>
        <shortName evidence="14">RNase HII</shortName>
        <ecNumber evidence="6 14">3.1.26.4</ecNumber>
    </recommendedName>
</protein>
<dbReference type="InterPro" id="IPR012337">
    <property type="entry name" value="RNaseH-like_sf"/>
</dbReference>
<evidence type="ECO:0000256" key="10">
    <source>
        <dbReference type="ARBA" id="ARBA00022723"/>
    </source>
</evidence>
<dbReference type="HAMAP" id="MF_00052_B">
    <property type="entry name" value="RNase_HII_B"/>
    <property type="match status" value="1"/>
</dbReference>
<dbReference type="PANTHER" id="PTHR10954:SF18">
    <property type="entry name" value="RIBONUCLEASE HII"/>
    <property type="match status" value="1"/>
</dbReference>
<dbReference type="GO" id="GO:0030145">
    <property type="term" value="F:manganese ion binding"/>
    <property type="evidence" value="ECO:0007669"/>
    <property type="project" value="UniProtKB-UniRule"/>
</dbReference>
<evidence type="ECO:0000256" key="8">
    <source>
        <dbReference type="ARBA" id="ARBA00022490"/>
    </source>
</evidence>
<dbReference type="eggNOG" id="COG0164">
    <property type="taxonomic scope" value="Bacteria"/>
</dbReference>
<evidence type="ECO:0000256" key="4">
    <source>
        <dbReference type="ARBA" id="ARBA00004496"/>
    </source>
</evidence>
<keyword evidence="13 14" id="KW-0464">Manganese</keyword>
<proteinExistence type="inferred from homology"/>
<dbReference type="GO" id="GO:0004523">
    <property type="term" value="F:RNA-DNA hybrid ribonuclease activity"/>
    <property type="evidence" value="ECO:0007669"/>
    <property type="project" value="UniProtKB-UniRule"/>
</dbReference>
<feature type="binding site" evidence="14 15">
    <location>
        <position position="99"/>
    </location>
    <ligand>
        <name>a divalent metal cation</name>
        <dbReference type="ChEBI" id="CHEBI:60240"/>
    </ligand>
</feature>
<keyword evidence="20" id="KW-1185">Reference proteome</keyword>
<evidence type="ECO:0000256" key="6">
    <source>
        <dbReference type="ARBA" id="ARBA00012180"/>
    </source>
</evidence>
<comment type="cofactor">
    <cofactor evidence="2">
        <name>Mg(2+)</name>
        <dbReference type="ChEBI" id="CHEBI:18420"/>
    </cofactor>
</comment>
<evidence type="ECO:0000256" key="7">
    <source>
        <dbReference type="ARBA" id="ARBA00019179"/>
    </source>
</evidence>
<evidence type="ECO:0000256" key="14">
    <source>
        <dbReference type="HAMAP-Rule" id="MF_00052"/>
    </source>
</evidence>
<dbReference type="EMBL" id="BAHD01000007">
    <property type="protein sequence ID" value="GAB94602.1"/>
    <property type="molecule type" value="Genomic_DNA"/>
</dbReference>
<keyword evidence="10 14" id="KW-0479">Metal-binding</keyword>
<comment type="caution">
    <text evidence="19">The sequence shown here is derived from an EMBL/GenBank/DDBJ whole genome shotgun (WGS) entry which is preliminary data.</text>
</comment>
<dbReference type="PANTHER" id="PTHR10954">
    <property type="entry name" value="RIBONUCLEASE H2 SUBUNIT A"/>
    <property type="match status" value="1"/>
</dbReference>
<dbReference type="GO" id="GO:0005737">
    <property type="term" value="C:cytoplasm"/>
    <property type="evidence" value="ECO:0007669"/>
    <property type="project" value="UniProtKB-SubCell"/>
</dbReference>
<feature type="binding site" evidence="14 15">
    <location>
        <position position="5"/>
    </location>
    <ligand>
        <name>a divalent metal cation</name>
        <dbReference type="ChEBI" id="CHEBI:60240"/>
    </ligand>
</feature>
<sequence length="283" mass="29248">MAGMDEVGRGALAGPVSVGVVVIDEGCRSAPTGLKDSKLLPARRREELVAPVRRWALAFGVGHASAAEIDAVGIMAALRLAGRRALAAAGVRPDVIVLDGNHDWLTDPRREGLLGFTEPEPAALAGHPATEVADASEASESLSGEVPLVRTLIKGDMRCSSVAGASVLAKVERDAMMVSLAAQYPEYGWVGNKGYAATEHRAALLRLGACELHRRSWNLLAAPTASDPEGDEPKCADDGPEKRGCDTAGDSAARGLRGSAGMSDDGLASPAGAQLLDVEVSRA</sequence>
<evidence type="ECO:0000256" key="1">
    <source>
        <dbReference type="ARBA" id="ARBA00000077"/>
    </source>
</evidence>
<evidence type="ECO:0000313" key="19">
    <source>
        <dbReference type="EMBL" id="GAB94602.1"/>
    </source>
</evidence>
<dbReference type="PROSITE" id="PS51975">
    <property type="entry name" value="RNASE_H_2"/>
    <property type="match status" value="1"/>
</dbReference>
<feature type="region of interest" description="Disordered" evidence="17">
    <location>
        <begin position="223"/>
        <end position="273"/>
    </location>
</feature>
<evidence type="ECO:0000256" key="11">
    <source>
        <dbReference type="ARBA" id="ARBA00022759"/>
    </source>
</evidence>
<dbReference type="InterPro" id="IPR022898">
    <property type="entry name" value="RNase_HII"/>
</dbReference>
<dbReference type="GO" id="GO:0032299">
    <property type="term" value="C:ribonuclease H2 complex"/>
    <property type="evidence" value="ECO:0007669"/>
    <property type="project" value="TreeGrafter"/>
</dbReference>
<feature type="binding site" evidence="14 15">
    <location>
        <position position="6"/>
    </location>
    <ligand>
        <name>a divalent metal cation</name>
        <dbReference type="ChEBI" id="CHEBI:60240"/>
    </ligand>
</feature>
<dbReference type="NCBIfam" id="NF000595">
    <property type="entry name" value="PRK00015.1-3"/>
    <property type="match status" value="1"/>
</dbReference>
<comment type="similarity">
    <text evidence="5 14 16">Belongs to the RNase HII family.</text>
</comment>
<name>K6WR71_9MICO</name>
<dbReference type="CDD" id="cd07182">
    <property type="entry name" value="RNase_HII_bacteria_HII_like"/>
    <property type="match status" value="1"/>
</dbReference>